<keyword evidence="1" id="KW-1133">Transmembrane helix</keyword>
<dbReference type="RefSeq" id="WP_349278822.1">
    <property type="nucleotide sequence ID" value="NZ_CBCSCU010000026.1"/>
</dbReference>
<feature type="transmembrane region" description="Helical" evidence="1">
    <location>
        <begin position="99"/>
        <end position="117"/>
    </location>
</feature>
<organism evidence="2">
    <name type="scientific">Polaromonas hydrogenivorans</name>
    <dbReference type="NCBI Taxonomy" id="335476"/>
    <lineage>
        <taxon>Bacteria</taxon>
        <taxon>Pseudomonadati</taxon>
        <taxon>Pseudomonadota</taxon>
        <taxon>Betaproteobacteria</taxon>
        <taxon>Burkholderiales</taxon>
        <taxon>Comamonadaceae</taxon>
        <taxon>Polaromonas</taxon>
    </lineage>
</organism>
<name>A0AAU7LQG7_9BURK</name>
<proteinExistence type="predicted"/>
<dbReference type="PROSITE" id="PS51257">
    <property type="entry name" value="PROKAR_LIPOPROTEIN"/>
    <property type="match status" value="1"/>
</dbReference>
<dbReference type="EMBL" id="CP157675">
    <property type="protein sequence ID" value="XBP69884.1"/>
    <property type="molecule type" value="Genomic_DNA"/>
</dbReference>
<feature type="transmembrane region" description="Helical" evidence="1">
    <location>
        <begin position="20"/>
        <end position="40"/>
    </location>
</feature>
<gene>
    <name evidence="2" type="ORF">ABLV49_18720</name>
</gene>
<sequence length="121" mass="13457">MQPQRPTEIRSCALTAIKAAHTLVWAFFAGCIIAIPVASWLGEHRAAAWLTAIVFVEVAILGLNKMRCPLTGWAGRYTDDRRDNFDIYLPLWLARHNKTVFGALYVAGAAFALVRWLRASG</sequence>
<accession>A0AAU7LQG7</accession>
<evidence type="ECO:0000313" key="2">
    <source>
        <dbReference type="EMBL" id="XBP69884.1"/>
    </source>
</evidence>
<keyword evidence="1" id="KW-0812">Transmembrane</keyword>
<keyword evidence="1" id="KW-0472">Membrane</keyword>
<reference evidence="2" key="1">
    <citation type="submission" date="2024-05" db="EMBL/GenBank/DDBJ databases">
        <authorList>
            <person name="Bunk B."/>
            <person name="Swiderski J."/>
            <person name="Sproer C."/>
            <person name="Thiel V."/>
        </authorList>
    </citation>
    <scope>NUCLEOTIDE SEQUENCE</scope>
    <source>
        <strain evidence="2">DSM 17735</strain>
    </source>
</reference>
<protein>
    <recommendedName>
        <fullName evidence="3">DUF2784 domain-containing protein</fullName>
    </recommendedName>
</protein>
<evidence type="ECO:0008006" key="3">
    <source>
        <dbReference type="Google" id="ProtNLM"/>
    </source>
</evidence>
<feature type="transmembrane region" description="Helical" evidence="1">
    <location>
        <begin position="46"/>
        <end position="63"/>
    </location>
</feature>
<evidence type="ECO:0000256" key="1">
    <source>
        <dbReference type="SAM" id="Phobius"/>
    </source>
</evidence>
<dbReference type="AlphaFoldDB" id="A0AAU7LQG7"/>